<dbReference type="EMBL" id="JACXVP010000002">
    <property type="protein sequence ID" value="KAG5620418.1"/>
    <property type="molecule type" value="Genomic_DNA"/>
</dbReference>
<name>A0A9J6A7X2_SOLCO</name>
<gene>
    <name evidence="2" type="ORF">H5410_005636</name>
</gene>
<accession>A0A9J6A7X2</accession>
<feature type="compositionally biased region" description="Basic and acidic residues" evidence="1">
    <location>
        <begin position="248"/>
        <end position="261"/>
    </location>
</feature>
<evidence type="ECO:0000313" key="2">
    <source>
        <dbReference type="EMBL" id="KAG5620418.1"/>
    </source>
</evidence>
<evidence type="ECO:0000313" key="3">
    <source>
        <dbReference type="Proteomes" id="UP000824120"/>
    </source>
</evidence>
<evidence type="ECO:0000256" key="1">
    <source>
        <dbReference type="SAM" id="MobiDB-lite"/>
    </source>
</evidence>
<protein>
    <submittedName>
        <fullName evidence="2">Uncharacterized protein</fullName>
    </submittedName>
</protein>
<sequence>MTPLYPTSVDITRTKGTDTKFGPTLTTVERHRRDELIMARMYGLEMLCHQNGCHASTDMQLGEVGRRYPLNDHAKALLGIGPEFRKSIDNDIPTDEKHACTSSDVDFDSEEKIDPAQAGDKAEEELNIEAVLKSAMRKSRSIMSCCRCFERELGLYGTFIPALVTRTKGLDTKFGPTLTIAECHRRDDLIMARMYGLEMLRYQNDCWASTNVQLGDAERRYSLNAHAKALLGIGPRFHEPIDDDILTDEERLRTSSDVESKSDEEEDPP</sequence>
<proteinExistence type="predicted"/>
<feature type="region of interest" description="Disordered" evidence="1">
    <location>
        <begin position="241"/>
        <end position="269"/>
    </location>
</feature>
<reference evidence="2 3" key="1">
    <citation type="submission" date="2020-09" db="EMBL/GenBank/DDBJ databases">
        <title>De no assembly of potato wild relative species, Solanum commersonii.</title>
        <authorList>
            <person name="Cho K."/>
        </authorList>
    </citation>
    <scope>NUCLEOTIDE SEQUENCE [LARGE SCALE GENOMIC DNA]</scope>
    <source>
        <strain evidence="2">LZ3.2</strain>
        <tissue evidence="2">Leaf</tissue>
    </source>
</reference>
<comment type="caution">
    <text evidence="2">The sequence shown here is derived from an EMBL/GenBank/DDBJ whole genome shotgun (WGS) entry which is preliminary data.</text>
</comment>
<organism evidence="2 3">
    <name type="scientific">Solanum commersonii</name>
    <name type="common">Commerson's wild potato</name>
    <name type="synonym">Commerson's nightshade</name>
    <dbReference type="NCBI Taxonomy" id="4109"/>
    <lineage>
        <taxon>Eukaryota</taxon>
        <taxon>Viridiplantae</taxon>
        <taxon>Streptophyta</taxon>
        <taxon>Embryophyta</taxon>
        <taxon>Tracheophyta</taxon>
        <taxon>Spermatophyta</taxon>
        <taxon>Magnoliopsida</taxon>
        <taxon>eudicotyledons</taxon>
        <taxon>Gunneridae</taxon>
        <taxon>Pentapetalae</taxon>
        <taxon>asterids</taxon>
        <taxon>lamiids</taxon>
        <taxon>Solanales</taxon>
        <taxon>Solanaceae</taxon>
        <taxon>Solanoideae</taxon>
        <taxon>Solaneae</taxon>
        <taxon>Solanum</taxon>
    </lineage>
</organism>
<keyword evidence="3" id="KW-1185">Reference proteome</keyword>
<dbReference type="Proteomes" id="UP000824120">
    <property type="component" value="Chromosome 2"/>
</dbReference>
<dbReference type="AlphaFoldDB" id="A0A9J6A7X2"/>